<dbReference type="Gene3D" id="3.90.79.10">
    <property type="entry name" value="Nucleoside Triphosphate Pyrophosphohydrolase"/>
    <property type="match status" value="1"/>
</dbReference>
<dbReference type="Proteomes" id="UP000034037">
    <property type="component" value="Chromosome"/>
</dbReference>
<dbReference type="PATRIC" id="fig|92706.3.peg.1559"/>
<organism evidence="3 4">
    <name type="scientific">[Brevibacterium] flavum</name>
    <dbReference type="NCBI Taxonomy" id="92706"/>
    <lineage>
        <taxon>Bacteria</taxon>
        <taxon>Bacillati</taxon>
        <taxon>Actinomycetota</taxon>
        <taxon>Actinomycetes</taxon>
        <taxon>Mycobacteriales</taxon>
        <taxon>Corynebacteriaceae</taxon>
        <taxon>Corynebacterium</taxon>
    </lineage>
</organism>
<dbReference type="Pfam" id="PF00293">
    <property type="entry name" value="NUDIX"/>
    <property type="match status" value="1"/>
</dbReference>
<dbReference type="GO" id="GO:0005829">
    <property type="term" value="C:cytosol"/>
    <property type="evidence" value="ECO:0007669"/>
    <property type="project" value="TreeGrafter"/>
</dbReference>
<protein>
    <submittedName>
        <fullName evidence="3">ADP-ribose pyrophosphatase</fullName>
    </submittedName>
</protein>
<evidence type="ECO:0000313" key="3">
    <source>
        <dbReference type="EMBL" id="AKF28964.1"/>
    </source>
</evidence>
<dbReference type="PROSITE" id="PS51462">
    <property type="entry name" value="NUDIX"/>
    <property type="match status" value="1"/>
</dbReference>
<dbReference type="HOGENOM" id="CLU_062658_5_0_11"/>
<dbReference type="AlphaFoldDB" id="A0A0F6SS24"/>
<evidence type="ECO:0000256" key="1">
    <source>
        <dbReference type="ARBA" id="ARBA00022801"/>
    </source>
</evidence>
<sequence length="223" mass="24092">MVSKMHIPGTHEFTVTDTELLLESPILGVRRDSLIMPGGSTARREVVEHFGAVAVVAFDGENIAMVKQYRRSVGDSLWELPAGLLDIADEDELTGAQRELMEEAGLEASEWSVLTDLITSPGFCDEAVRVFLARGLTEVERPEVTGDEEADMINQWVPLSEAVGMVFSGQLVNSIAIAGVMAADAVIAGRASARAVTAPFTYRPTALAQRRKAHGIVPDMKKL</sequence>
<feature type="domain" description="Nudix hydrolase" evidence="2">
    <location>
        <begin position="48"/>
        <end position="179"/>
    </location>
</feature>
<dbReference type="InterPro" id="IPR015797">
    <property type="entry name" value="NUDIX_hydrolase-like_dom_sf"/>
</dbReference>
<evidence type="ECO:0000313" key="4">
    <source>
        <dbReference type="Proteomes" id="UP000034037"/>
    </source>
</evidence>
<dbReference type="SUPFAM" id="SSF55811">
    <property type="entry name" value="Nudix"/>
    <property type="match status" value="1"/>
</dbReference>
<dbReference type="PANTHER" id="PTHR11839">
    <property type="entry name" value="UDP/ADP-SUGAR PYROPHOSPHATASE"/>
    <property type="match status" value="1"/>
</dbReference>
<dbReference type="GO" id="GO:0006753">
    <property type="term" value="P:nucleoside phosphate metabolic process"/>
    <property type="evidence" value="ECO:0007669"/>
    <property type="project" value="TreeGrafter"/>
</dbReference>
<dbReference type="PANTHER" id="PTHR11839:SF31">
    <property type="entry name" value="ADP-RIBOSE PYROPHOSPHATASE"/>
    <property type="match status" value="1"/>
</dbReference>
<accession>A0A0F6SS24</accession>
<dbReference type="RefSeq" id="WP_003863783.1">
    <property type="nucleotide sequence ID" value="NZ_CP011309.1"/>
</dbReference>
<dbReference type="InterPro" id="IPR000086">
    <property type="entry name" value="NUDIX_hydrolase_dom"/>
</dbReference>
<gene>
    <name evidence="3" type="ORF">YH66_07495</name>
</gene>
<reference evidence="3 4" key="1">
    <citation type="submission" date="2015-04" db="EMBL/GenBank/DDBJ databases">
        <title>Complete Genome Sequence of Brevibacterium flavum ATCC 15168.</title>
        <authorList>
            <person name="Ahn J."/>
            <person name="Park G."/>
            <person name="Jeon W."/>
            <person name="Jang Y."/>
            <person name="Jang M."/>
            <person name="Lee H."/>
            <person name="Lee H."/>
        </authorList>
    </citation>
    <scope>NUCLEOTIDE SEQUENCE [LARGE SCALE GENOMIC DNA]</scope>
    <source>
        <strain evidence="3 4">ATCC 15168</strain>
    </source>
</reference>
<dbReference type="GO" id="GO:0019693">
    <property type="term" value="P:ribose phosphate metabolic process"/>
    <property type="evidence" value="ECO:0007669"/>
    <property type="project" value="TreeGrafter"/>
</dbReference>
<name>A0A0F6SS24_9CORY</name>
<dbReference type="GO" id="GO:0016787">
    <property type="term" value="F:hydrolase activity"/>
    <property type="evidence" value="ECO:0007669"/>
    <property type="project" value="UniProtKB-KW"/>
</dbReference>
<proteinExistence type="predicted"/>
<keyword evidence="4" id="KW-1185">Reference proteome</keyword>
<evidence type="ECO:0000259" key="2">
    <source>
        <dbReference type="PROSITE" id="PS51462"/>
    </source>
</evidence>
<dbReference type="EMBL" id="CP011309">
    <property type="protein sequence ID" value="AKF28964.1"/>
    <property type="molecule type" value="Genomic_DNA"/>
</dbReference>
<keyword evidence="1" id="KW-0378">Hydrolase</keyword>
<dbReference type="CDD" id="cd24158">
    <property type="entry name" value="NUDIX_ADPRase_Rv1700"/>
    <property type="match status" value="1"/>
</dbReference>